<dbReference type="Gene3D" id="3.40.390.10">
    <property type="entry name" value="Collagenase (Catalytic Domain)"/>
    <property type="match status" value="1"/>
</dbReference>
<comment type="similarity">
    <text evidence="2">Belongs to the peptidase M35 family.</text>
</comment>
<comment type="cofactor">
    <cofactor evidence="1">
        <name>Zn(2+)</name>
        <dbReference type="ChEBI" id="CHEBI:29105"/>
    </cofactor>
</comment>
<comment type="caution">
    <text evidence="10">The sequence shown here is derived from an EMBL/GenBank/DDBJ whole genome shotgun (WGS) entry which is preliminary data.</text>
</comment>
<feature type="domain" description="Lysine-specific metallo-endopeptidase" evidence="9">
    <location>
        <begin position="215"/>
        <end position="346"/>
    </location>
</feature>
<dbReference type="InterPro" id="IPR034115">
    <property type="entry name" value="M35_peptidyl-Lys"/>
</dbReference>
<keyword evidence="8" id="KW-0732">Signal</keyword>
<dbReference type="EMBL" id="JAFIQS010000001">
    <property type="protein sequence ID" value="KAG5173796.1"/>
    <property type="molecule type" value="Genomic_DNA"/>
</dbReference>
<keyword evidence="3" id="KW-0645">Protease</keyword>
<dbReference type="PANTHER" id="PTHR37016:SF3">
    <property type="entry name" value="NEUTRAL PROTEASE 2-RELATED"/>
    <property type="match status" value="1"/>
</dbReference>
<evidence type="ECO:0000256" key="5">
    <source>
        <dbReference type="ARBA" id="ARBA00022801"/>
    </source>
</evidence>
<dbReference type="PANTHER" id="PTHR37016">
    <property type="match status" value="1"/>
</dbReference>
<accession>A0A8H8CQ95</accession>
<dbReference type="SMART" id="SM01351">
    <property type="entry name" value="Aspzincin_M35"/>
    <property type="match status" value="1"/>
</dbReference>
<dbReference type="Gene3D" id="2.60.40.2970">
    <property type="match status" value="1"/>
</dbReference>
<keyword evidence="7" id="KW-0482">Metalloprotease</keyword>
<evidence type="ECO:0000256" key="1">
    <source>
        <dbReference type="ARBA" id="ARBA00001947"/>
    </source>
</evidence>
<gene>
    <name evidence="10" type="ORF">JR316_000453</name>
</gene>
<dbReference type="SUPFAM" id="SSF55486">
    <property type="entry name" value="Metalloproteases ('zincins'), catalytic domain"/>
    <property type="match status" value="1"/>
</dbReference>
<evidence type="ECO:0000256" key="7">
    <source>
        <dbReference type="ARBA" id="ARBA00023049"/>
    </source>
</evidence>
<reference evidence="10" key="1">
    <citation type="submission" date="2021-02" db="EMBL/GenBank/DDBJ databases">
        <title>Psilocybe cubensis genome.</title>
        <authorList>
            <person name="Mckernan K.J."/>
            <person name="Crawford S."/>
            <person name="Trippe A."/>
            <person name="Kane L.T."/>
            <person name="Mclaughlin S."/>
        </authorList>
    </citation>
    <scope>NUCLEOTIDE SEQUENCE [LARGE SCALE GENOMIC DNA]</scope>
    <source>
        <strain evidence="10">MGC-MH-2018</strain>
    </source>
</reference>
<dbReference type="Pfam" id="PF14521">
    <property type="entry name" value="Aspzincin_M35"/>
    <property type="match status" value="1"/>
</dbReference>
<evidence type="ECO:0000313" key="10">
    <source>
        <dbReference type="EMBL" id="KAG5173796.1"/>
    </source>
</evidence>
<evidence type="ECO:0000256" key="4">
    <source>
        <dbReference type="ARBA" id="ARBA00022723"/>
    </source>
</evidence>
<dbReference type="InterPro" id="IPR050414">
    <property type="entry name" value="Fungal_M35_metalloproteases"/>
</dbReference>
<dbReference type="GO" id="GO:0046872">
    <property type="term" value="F:metal ion binding"/>
    <property type="evidence" value="ECO:0007669"/>
    <property type="project" value="UniProtKB-KW"/>
</dbReference>
<feature type="signal peptide" evidence="8">
    <location>
        <begin position="1"/>
        <end position="22"/>
    </location>
</feature>
<feature type="chain" id="PRO_5034152549" description="Lysine-specific metallo-endopeptidase domain-containing protein" evidence="8">
    <location>
        <begin position="23"/>
        <end position="352"/>
    </location>
</feature>
<name>A0A8H8CQ95_PSICU</name>
<dbReference type="OrthoDB" id="412874at2759"/>
<dbReference type="InterPro" id="IPR029463">
    <property type="entry name" value="Lys_MEP"/>
</dbReference>
<dbReference type="CDD" id="cd11306">
    <property type="entry name" value="M35_peptidyl-Lys"/>
    <property type="match status" value="1"/>
</dbReference>
<protein>
    <recommendedName>
        <fullName evidence="9">Lysine-specific metallo-endopeptidase domain-containing protein</fullName>
    </recommendedName>
</protein>
<keyword evidence="6" id="KW-0862">Zinc</keyword>
<sequence>MFSFYLRSVLAAFVLTAVAVSASPSLSLKLKGPSSVTGVENLKITATITNTGTETLKILNDPRSLLSKRPANKFSITDGKGTRPSFTGIKVKYSPEYAAQQGAFTVLTPGASVSITHNLSEGYNFTISGAGDYDFEADSTFYVVNPNNEIGVVHATTQEAVITTKVVGNLAVARRDEINSHLSKRATFISCSSSRQSLLNTAIASAETYASNSYSYLNSLTTGSPRYTTWFGAYTSARRSTVLSHFNLINANDFSTFTYDCSCTDSAYAYVYPGTFGKIYLCSAFWNAPNTGTDSKAGTIIHEASHFTRNGGTDDYAYGHSAAKSLATSNPARAVMNADSHEYFAENTPALS</sequence>
<dbReference type="AlphaFoldDB" id="A0A8H8CQ95"/>
<evidence type="ECO:0000256" key="6">
    <source>
        <dbReference type="ARBA" id="ARBA00022833"/>
    </source>
</evidence>
<organism evidence="10">
    <name type="scientific">Psilocybe cubensis</name>
    <name type="common">Psychedelic mushroom</name>
    <name type="synonym">Stropharia cubensis</name>
    <dbReference type="NCBI Taxonomy" id="181762"/>
    <lineage>
        <taxon>Eukaryota</taxon>
        <taxon>Fungi</taxon>
        <taxon>Dikarya</taxon>
        <taxon>Basidiomycota</taxon>
        <taxon>Agaricomycotina</taxon>
        <taxon>Agaricomycetes</taxon>
        <taxon>Agaricomycetidae</taxon>
        <taxon>Agaricales</taxon>
        <taxon>Agaricineae</taxon>
        <taxon>Strophariaceae</taxon>
        <taxon>Psilocybe</taxon>
    </lineage>
</organism>
<keyword evidence="4" id="KW-0479">Metal-binding</keyword>
<dbReference type="GO" id="GO:0004222">
    <property type="term" value="F:metalloendopeptidase activity"/>
    <property type="evidence" value="ECO:0007669"/>
    <property type="project" value="InterPro"/>
</dbReference>
<dbReference type="InterPro" id="IPR024079">
    <property type="entry name" value="MetalloPept_cat_dom_sf"/>
</dbReference>
<proteinExistence type="inferred from homology"/>
<dbReference type="GO" id="GO:0006508">
    <property type="term" value="P:proteolysis"/>
    <property type="evidence" value="ECO:0007669"/>
    <property type="project" value="UniProtKB-KW"/>
</dbReference>
<evidence type="ECO:0000259" key="9">
    <source>
        <dbReference type="SMART" id="SM01351"/>
    </source>
</evidence>
<keyword evidence="5" id="KW-0378">Hydrolase</keyword>
<evidence type="ECO:0000256" key="3">
    <source>
        <dbReference type="ARBA" id="ARBA00022670"/>
    </source>
</evidence>
<evidence type="ECO:0000256" key="8">
    <source>
        <dbReference type="SAM" id="SignalP"/>
    </source>
</evidence>
<evidence type="ECO:0000256" key="2">
    <source>
        <dbReference type="ARBA" id="ARBA00010279"/>
    </source>
</evidence>